<keyword evidence="3 5" id="KW-0808">Transferase</keyword>
<dbReference type="SUPFAM" id="SSF53448">
    <property type="entry name" value="Nucleotide-diphospho-sugar transferases"/>
    <property type="match status" value="1"/>
</dbReference>
<reference evidence="5" key="1">
    <citation type="journal article" date="2020" name="mSystems">
        <title>Genome- and Community-Level Interaction Insights into Carbon Utilization and Element Cycling Functions of Hydrothermarchaeota in Hydrothermal Sediment.</title>
        <authorList>
            <person name="Zhou Z."/>
            <person name="Liu Y."/>
            <person name="Xu W."/>
            <person name="Pan J."/>
            <person name="Luo Z.H."/>
            <person name="Li M."/>
        </authorList>
    </citation>
    <scope>NUCLEOTIDE SEQUENCE [LARGE SCALE GENOMIC DNA]</scope>
    <source>
        <strain evidence="5">SpSt-456</strain>
    </source>
</reference>
<dbReference type="InterPro" id="IPR029044">
    <property type="entry name" value="Nucleotide-diphossugar_trans"/>
</dbReference>
<sequence>MSQVTVIVLNWNGVEVLPLCLAGLRCQTYAHFTVWVIDNGSTDGSAVWVREHHPEVTVIAHGENRGFCRAYNEALRLVATPYVALLNNDAVPDPGWLSCLVNALETDPGAWAAASKMVFWDFPDVIDRAGDAYTWEGAALMRGRGEKAWRYGKKERVFGACAGAALYRTSVFRELGFFDEDFFLLHEDVDVSFRARLWGYECVYVPEALVYHKAGYSVGRESATAVYYGHRNVEWVYLKNMPTALLCVTWPIHLFYVTAAGMYFLCRGRGRWFLAAKRDALRHGKEVLRKRSAVQKRRVVSSLTILRSLSRNVLVTRLRSKRLRLFEEVVREGNLSERLSP</sequence>
<keyword evidence="2" id="KW-0328">Glycosyltransferase</keyword>
<proteinExistence type="inferred from homology"/>
<evidence type="ECO:0000256" key="3">
    <source>
        <dbReference type="ARBA" id="ARBA00022679"/>
    </source>
</evidence>
<accession>A0A832A056</accession>
<dbReference type="EMBL" id="DSTK01000037">
    <property type="protein sequence ID" value="HFK98177.1"/>
    <property type="molecule type" value="Genomic_DNA"/>
</dbReference>
<comment type="similarity">
    <text evidence="1">Belongs to the glycosyltransferase 2 family.</text>
</comment>
<dbReference type="PANTHER" id="PTHR43179:SF12">
    <property type="entry name" value="GALACTOFURANOSYLTRANSFERASE GLFT2"/>
    <property type="match status" value="1"/>
</dbReference>
<comment type="caution">
    <text evidence="5">The sequence shown here is derived from an EMBL/GenBank/DDBJ whole genome shotgun (WGS) entry which is preliminary data.</text>
</comment>
<evidence type="ECO:0000259" key="4">
    <source>
        <dbReference type="Pfam" id="PF00535"/>
    </source>
</evidence>
<dbReference type="CDD" id="cd04186">
    <property type="entry name" value="GT_2_like_c"/>
    <property type="match status" value="1"/>
</dbReference>
<gene>
    <name evidence="5" type="ORF">ENS06_12765</name>
</gene>
<organism evidence="5">
    <name type="scientific">Desulfacinum infernum</name>
    <dbReference type="NCBI Taxonomy" id="35837"/>
    <lineage>
        <taxon>Bacteria</taxon>
        <taxon>Pseudomonadati</taxon>
        <taxon>Thermodesulfobacteriota</taxon>
        <taxon>Syntrophobacteria</taxon>
        <taxon>Syntrophobacterales</taxon>
        <taxon>Syntrophobacteraceae</taxon>
        <taxon>Desulfacinum</taxon>
    </lineage>
</organism>
<name>A0A832A056_9BACT</name>
<dbReference type="AlphaFoldDB" id="A0A832A056"/>
<protein>
    <submittedName>
        <fullName evidence="5">Glycosyltransferase family 2 protein</fullName>
    </submittedName>
</protein>
<feature type="domain" description="Glycosyltransferase 2-like" evidence="4">
    <location>
        <begin position="5"/>
        <end position="175"/>
    </location>
</feature>
<dbReference type="Pfam" id="PF00535">
    <property type="entry name" value="Glycos_transf_2"/>
    <property type="match status" value="1"/>
</dbReference>
<evidence type="ECO:0000313" key="5">
    <source>
        <dbReference type="EMBL" id="HFK98177.1"/>
    </source>
</evidence>
<dbReference type="GO" id="GO:0016757">
    <property type="term" value="F:glycosyltransferase activity"/>
    <property type="evidence" value="ECO:0007669"/>
    <property type="project" value="UniProtKB-KW"/>
</dbReference>
<evidence type="ECO:0000256" key="2">
    <source>
        <dbReference type="ARBA" id="ARBA00022676"/>
    </source>
</evidence>
<dbReference type="InterPro" id="IPR001173">
    <property type="entry name" value="Glyco_trans_2-like"/>
</dbReference>
<dbReference type="PANTHER" id="PTHR43179">
    <property type="entry name" value="RHAMNOSYLTRANSFERASE WBBL"/>
    <property type="match status" value="1"/>
</dbReference>
<evidence type="ECO:0000256" key="1">
    <source>
        <dbReference type="ARBA" id="ARBA00006739"/>
    </source>
</evidence>
<dbReference type="Gene3D" id="3.90.550.10">
    <property type="entry name" value="Spore Coat Polysaccharide Biosynthesis Protein SpsA, Chain A"/>
    <property type="match status" value="1"/>
</dbReference>